<evidence type="ECO:0000313" key="1">
    <source>
        <dbReference type="EMBL" id="KCZ73489.1"/>
    </source>
</evidence>
<dbReference type="AlphaFoldDB" id="A0A062VCX0"/>
<accession>A0A062VCX0</accession>
<dbReference type="RefSeq" id="WP_157833918.1">
    <property type="nucleotide sequence ID" value="NZ_JMIY01000001.1"/>
</dbReference>
<gene>
    <name evidence="1" type="ORF">ANME2D_00557</name>
</gene>
<proteinExistence type="predicted"/>
<reference evidence="1 2" key="1">
    <citation type="journal article" date="2013" name="Nature">
        <title>Anaerobic oxidation of methane coupled to nitrate reduction in a novel archaeal lineage.</title>
        <authorList>
            <person name="Haroon M.F."/>
            <person name="Hu S."/>
            <person name="Shi Y."/>
            <person name="Imelfort M."/>
            <person name="Keller J."/>
            <person name="Hugenholtz P."/>
            <person name="Yuan Z."/>
            <person name="Tyson G.W."/>
        </authorList>
    </citation>
    <scope>NUCLEOTIDE SEQUENCE [LARGE SCALE GENOMIC DNA]</scope>
    <source>
        <strain evidence="1 2">ANME-2d</strain>
    </source>
</reference>
<protein>
    <submittedName>
        <fullName evidence="1">Uncharacterized protein</fullName>
    </submittedName>
</protein>
<dbReference type="OrthoDB" id="146524at2157"/>
<dbReference type="EMBL" id="JMIY01000001">
    <property type="protein sequence ID" value="KCZ73489.1"/>
    <property type="molecule type" value="Genomic_DNA"/>
</dbReference>
<organism evidence="1 2">
    <name type="scientific">Candidatus Methanoperedens nitratireducens</name>
    <dbReference type="NCBI Taxonomy" id="1392998"/>
    <lineage>
        <taxon>Archaea</taxon>
        <taxon>Methanobacteriati</taxon>
        <taxon>Methanobacteriota</taxon>
        <taxon>Stenosarchaea group</taxon>
        <taxon>Methanomicrobia</taxon>
        <taxon>Methanosarcinales</taxon>
        <taxon>ANME-2 cluster</taxon>
        <taxon>Candidatus Methanoperedentaceae</taxon>
        <taxon>Candidatus Methanoperedens</taxon>
    </lineage>
</organism>
<dbReference type="Proteomes" id="UP000027153">
    <property type="component" value="Unassembled WGS sequence"/>
</dbReference>
<keyword evidence="2" id="KW-1185">Reference proteome</keyword>
<comment type="caution">
    <text evidence="1">The sequence shown here is derived from an EMBL/GenBank/DDBJ whole genome shotgun (WGS) entry which is preliminary data.</text>
</comment>
<sequence length="88" mass="9803">MVISVRLCSGRTAFEVSTNTRIDLIEASRIIQTRVATKYLLLLNYNGVEVSMYPSGRMIIKAGSKEESLDIARDLLAQLGLLVHHRDA</sequence>
<evidence type="ECO:0000313" key="2">
    <source>
        <dbReference type="Proteomes" id="UP000027153"/>
    </source>
</evidence>
<name>A0A062VCX0_9EURY</name>